<organism evidence="2 3">
    <name type="scientific">Effrenium voratum</name>
    <dbReference type="NCBI Taxonomy" id="2562239"/>
    <lineage>
        <taxon>Eukaryota</taxon>
        <taxon>Sar</taxon>
        <taxon>Alveolata</taxon>
        <taxon>Dinophyceae</taxon>
        <taxon>Suessiales</taxon>
        <taxon>Symbiodiniaceae</taxon>
        <taxon>Effrenium</taxon>
    </lineage>
</organism>
<gene>
    <name evidence="2" type="ORF">EVOR1521_LOCUS23852</name>
</gene>
<name>A0AA36J6K5_9DINO</name>
<dbReference type="EMBL" id="CAUJNA010003375">
    <property type="protein sequence ID" value="CAJ1400532.1"/>
    <property type="molecule type" value="Genomic_DNA"/>
</dbReference>
<protein>
    <submittedName>
        <fullName evidence="2">Uncharacterized protein</fullName>
    </submittedName>
</protein>
<proteinExistence type="predicted"/>
<evidence type="ECO:0000313" key="3">
    <source>
        <dbReference type="Proteomes" id="UP001178507"/>
    </source>
</evidence>
<evidence type="ECO:0000313" key="2">
    <source>
        <dbReference type="EMBL" id="CAJ1400532.1"/>
    </source>
</evidence>
<accession>A0AA36J6K5</accession>
<reference evidence="2" key="1">
    <citation type="submission" date="2023-08" db="EMBL/GenBank/DDBJ databases">
        <authorList>
            <person name="Chen Y."/>
            <person name="Shah S."/>
            <person name="Dougan E. K."/>
            <person name="Thang M."/>
            <person name="Chan C."/>
        </authorList>
    </citation>
    <scope>NUCLEOTIDE SEQUENCE</scope>
</reference>
<keyword evidence="3" id="KW-1185">Reference proteome</keyword>
<dbReference type="Proteomes" id="UP001178507">
    <property type="component" value="Unassembled WGS sequence"/>
</dbReference>
<feature type="region of interest" description="Disordered" evidence="1">
    <location>
        <begin position="173"/>
        <end position="195"/>
    </location>
</feature>
<dbReference type="AlphaFoldDB" id="A0AA36J6K5"/>
<evidence type="ECO:0000256" key="1">
    <source>
        <dbReference type="SAM" id="MobiDB-lite"/>
    </source>
</evidence>
<comment type="caution">
    <text evidence="2">The sequence shown here is derived from an EMBL/GenBank/DDBJ whole genome shotgun (WGS) entry which is preliminary data.</text>
</comment>
<sequence length="273" mass="29440">MATLTPQEQQAATDALNAKDFSAEEVKLAQRSVDRLVQKKGRTPTQDMVMMFCALRRARGQGARINLSMLEGWTGQMRQSTTVKQSLYVVQQESSALSNPKVAEGIVPASDLADVPPGLLEQGVVFVDPVVPRELLGKNVSVIELALGVHRSRDISASPHALGGDQQTVVPAGEASTDNVAEPAPSASSQDLPEAKRQRLLVPRMSEEMGADSAAEEIAENCKQAFLAGRISSQDALDSTTVLFWVQRYVEHVTKAFEAFQGEPAQFRGGLNV</sequence>